<comment type="caution">
    <text evidence="1">The sequence shown here is derived from an EMBL/GenBank/DDBJ whole genome shotgun (WGS) entry which is preliminary data.</text>
</comment>
<evidence type="ECO:0000313" key="2">
    <source>
        <dbReference type="Proteomes" id="UP001612928"/>
    </source>
</evidence>
<dbReference type="InterPro" id="IPR051200">
    <property type="entry name" value="Host-pathogen_enzymatic-act"/>
</dbReference>
<keyword evidence="2" id="KW-1185">Reference proteome</keyword>
<reference evidence="1 2" key="1">
    <citation type="submission" date="2024-10" db="EMBL/GenBank/DDBJ databases">
        <title>The Natural Products Discovery Center: Release of the First 8490 Sequenced Strains for Exploring Actinobacteria Biosynthetic Diversity.</title>
        <authorList>
            <person name="Kalkreuter E."/>
            <person name="Kautsar S.A."/>
            <person name="Yang D."/>
            <person name="Bader C.D."/>
            <person name="Teijaro C.N."/>
            <person name="Fluegel L."/>
            <person name="Davis C.M."/>
            <person name="Simpson J.R."/>
            <person name="Lauterbach L."/>
            <person name="Steele A.D."/>
            <person name="Gui C."/>
            <person name="Meng S."/>
            <person name="Li G."/>
            <person name="Viehrig K."/>
            <person name="Ye F."/>
            <person name="Su P."/>
            <person name="Kiefer A.F."/>
            <person name="Nichols A."/>
            <person name="Cepeda A.J."/>
            <person name="Yan W."/>
            <person name="Fan B."/>
            <person name="Jiang Y."/>
            <person name="Adhikari A."/>
            <person name="Zheng C.-J."/>
            <person name="Schuster L."/>
            <person name="Cowan T.M."/>
            <person name="Smanski M.J."/>
            <person name="Chevrette M.G."/>
            <person name="De Carvalho L.P.S."/>
            <person name="Shen B."/>
        </authorList>
    </citation>
    <scope>NUCLEOTIDE SEQUENCE [LARGE SCALE GENOMIC DNA]</scope>
    <source>
        <strain evidence="1 2">NPDC049503</strain>
    </source>
</reference>
<evidence type="ECO:0008006" key="3">
    <source>
        <dbReference type="Google" id="ProtNLM"/>
    </source>
</evidence>
<dbReference type="SUPFAM" id="SSF50969">
    <property type="entry name" value="YVTN repeat-like/Quinoprotein amine dehydrogenase"/>
    <property type="match status" value="1"/>
</dbReference>
<protein>
    <recommendedName>
        <fullName evidence="3">Ig-like domain repeat protein</fullName>
    </recommendedName>
</protein>
<dbReference type="PANTHER" id="PTHR47197:SF3">
    <property type="entry name" value="DIHYDRO-HEME D1 DEHYDROGENASE"/>
    <property type="match status" value="1"/>
</dbReference>
<dbReference type="Gene3D" id="2.130.10.10">
    <property type="entry name" value="YVTN repeat-like/Quinoprotein amine dehydrogenase"/>
    <property type="match status" value="2"/>
</dbReference>
<organism evidence="1 2">
    <name type="scientific">Nonomuraea indica</name>
    <dbReference type="NCBI Taxonomy" id="1581193"/>
    <lineage>
        <taxon>Bacteria</taxon>
        <taxon>Bacillati</taxon>
        <taxon>Actinomycetota</taxon>
        <taxon>Actinomycetes</taxon>
        <taxon>Streptosporangiales</taxon>
        <taxon>Streptosporangiaceae</taxon>
        <taxon>Nonomuraea</taxon>
    </lineage>
</organism>
<name>A0ABW8A8E6_9ACTN</name>
<dbReference type="Proteomes" id="UP001612928">
    <property type="component" value="Unassembled WGS sequence"/>
</dbReference>
<dbReference type="RefSeq" id="WP_397022761.1">
    <property type="nucleotide sequence ID" value="NZ_JBITMB010000005.1"/>
</dbReference>
<dbReference type="InterPro" id="IPR015943">
    <property type="entry name" value="WD40/YVTN_repeat-like_dom_sf"/>
</dbReference>
<dbReference type="InterPro" id="IPR011044">
    <property type="entry name" value="Quino_amine_DH_bsu"/>
</dbReference>
<proteinExistence type="predicted"/>
<dbReference type="PANTHER" id="PTHR47197">
    <property type="entry name" value="PROTEIN NIRF"/>
    <property type="match status" value="1"/>
</dbReference>
<evidence type="ECO:0000313" key="1">
    <source>
        <dbReference type="EMBL" id="MFI7442782.1"/>
    </source>
</evidence>
<sequence length="557" mass="57582">MFPFLQEVLVRRPLVRRLAAHCGAAVLITGLLTVAAPTALAAGTMTDLGVTSDSYTADLAVGGGRVFVAVADRVIVADTGGKLTGGVVTGLPGVRELAMSADDTRLYAALTGSNEVAEIDTATLAVTRRIDLSAHPCPSTLALLGERLWVGHGCDNGPGGVVGLDLSAATPAPVAVGGEHLRAPVLAAAGDTLVVGRTSLHHADMLVYDVGGGSPELRGTIDGAEWRMDYLRDLALTSDGTTLFSAADSPGHFTRYDTRTLAATGTYGDGWDGWDGYPSAVALGSGGAYVAAGRQWGSTDLTLYDAATGTAMFAADQPDAELLPNGVAFSGPDVFVLLQSSANRLLLWRVTGVALPASHLTVTAPARAYVGSPVTIEGRLTRTDGKALGLKPLMVTRRLLDGTKQPIAGVTTQTNGTFTLEDTPPDIGEVTYLVFWEGDDDYRRSSASVTVTVRHRSTLTMDGPQSGFVGKGVELTGVLTAGGKPPSPGATLTVQRSVYVDNVSDGSVKLPPVTVNADGTYTFTDTPAIAGRYSYLALWSGDAAAGPAKATHQVMVE</sequence>
<accession>A0ABW8A8E6</accession>
<dbReference type="EMBL" id="JBITMB010000005">
    <property type="protein sequence ID" value="MFI7442782.1"/>
    <property type="molecule type" value="Genomic_DNA"/>
</dbReference>
<gene>
    <name evidence="1" type="ORF">ACIBP5_22670</name>
</gene>